<dbReference type="WBParaSite" id="SSLN_0000226501-mRNA-1">
    <property type="protein sequence ID" value="SSLN_0000226501-mRNA-1"/>
    <property type="gene ID" value="SSLN_0000226501"/>
</dbReference>
<accession>A0A183SD97</accession>
<name>A0A183SD97_SCHSO</name>
<dbReference type="Proteomes" id="UP000275846">
    <property type="component" value="Unassembled WGS sequence"/>
</dbReference>
<reference evidence="4" key="1">
    <citation type="submission" date="2016-06" db="UniProtKB">
        <authorList>
            <consortium name="WormBaseParasite"/>
        </authorList>
    </citation>
    <scope>IDENTIFICATION</scope>
</reference>
<evidence type="ECO:0000256" key="1">
    <source>
        <dbReference type="SAM" id="MobiDB-lite"/>
    </source>
</evidence>
<keyword evidence="3" id="KW-1185">Reference proteome</keyword>
<proteinExistence type="predicted"/>
<dbReference type="AlphaFoldDB" id="A0A183SD97"/>
<organism evidence="4">
    <name type="scientific">Schistocephalus solidus</name>
    <name type="common">Tapeworm</name>
    <dbReference type="NCBI Taxonomy" id="70667"/>
    <lineage>
        <taxon>Eukaryota</taxon>
        <taxon>Metazoa</taxon>
        <taxon>Spiralia</taxon>
        <taxon>Lophotrochozoa</taxon>
        <taxon>Platyhelminthes</taxon>
        <taxon>Cestoda</taxon>
        <taxon>Eucestoda</taxon>
        <taxon>Diphyllobothriidea</taxon>
        <taxon>Diphyllobothriidae</taxon>
        <taxon>Schistocephalus</taxon>
    </lineage>
</organism>
<reference evidence="2 3" key="2">
    <citation type="submission" date="2018-11" db="EMBL/GenBank/DDBJ databases">
        <authorList>
            <consortium name="Pathogen Informatics"/>
        </authorList>
    </citation>
    <scope>NUCLEOTIDE SEQUENCE [LARGE SCALE GENOMIC DNA]</scope>
    <source>
        <strain evidence="2 3">NST_G2</strain>
    </source>
</reference>
<feature type="compositionally biased region" description="Acidic residues" evidence="1">
    <location>
        <begin position="155"/>
        <end position="168"/>
    </location>
</feature>
<evidence type="ECO:0000313" key="3">
    <source>
        <dbReference type="Proteomes" id="UP000275846"/>
    </source>
</evidence>
<gene>
    <name evidence="2" type="ORF">SSLN_LOCUS2195</name>
</gene>
<evidence type="ECO:0000313" key="4">
    <source>
        <dbReference type="WBParaSite" id="SSLN_0000226501-mRNA-1"/>
    </source>
</evidence>
<protein>
    <submittedName>
        <fullName evidence="2 4">Uncharacterized protein</fullName>
    </submittedName>
</protein>
<sequence length="216" mass="24578">MCHFSLTGGYRQAPTSEIFSDYVGHLVLTHITTWLAKDALEGHRPARPLDEKNYKNYIRIDVVALENFNGKLWIGILTEGNDYLFDGLFTGGKADEEVEAWRRSAHKLGSLRTFRTPLLIAAALDSSLRRVWCARALGSLLHQEFCSSSARSKEEEEEEEEDEEEKEEEDRRSFIWFVSDGHCNDRAVKVSPNLPTQPIEKLELRRSGTVSPSFAC</sequence>
<feature type="region of interest" description="Disordered" evidence="1">
    <location>
        <begin position="150"/>
        <end position="173"/>
    </location>
</feature>
<dbReference type="EMBL" id="UYSU01032193">
    <property type="protein sequence ID" value="VDL88580.1"/>
    <property type="molecule type" value="Genomic_DNA"/>
</dbReference>
<evidence type="ECO:0000313" key="2">
    <source>
        <dbReference type="EMBL" id="VDL88580.1"/>
    </source>
</evidence>